<keyword evidence="2" id="KW-1185">Reference proteome</keyword>
<reference evidence="1 2" key="1">
    <citation type="submission" date="2024-09" db="EMBL/GenBank/DDBJ databases">
        <title>Chromosome-scale assembly of Riccia fluitans.</title>
        <authorList>
            <person name="Paukszto L."/>
            <person name="Sawicki J."/>
            <person name="Karawczyk K."/>
            <person name="Piernik-Szablinska J."/>
            <person name="Szczecinska M."/>
            <person name="Mazdziarz M."/>
        </authorList>
    </citation>
    <scope>NUCLEOTIDE SEQUENCE [LARGE SCALE GENOMIC DNA]</scope>
    <source>
        <strain evidence="1">Rf_01</strain>
        <tissue evidence="1">Aerial parts of the thallus</tissue>
    </source>
</reference>
<name>A0ABD1ZDT7_9MARC</name>
<protein>
    <submittedName>
        <fullName evidence="1">Uncharacterized protein</fullName>
    </submittedName>
</protein>
<evidence type="ECO:0000313" key="2">
    <source>
        <dbReference type="Proteomes" id="UP001605036"/>
    </source>
</evidence>
<dbReference type="AlphaFoldDB" id="A0ABD1ZDT7"/>
<organism evidence="1 2">
    <name type="scientific">Riccia fluitans</name>
    <dbReference type="NCBI Taxonomy" id="41844"/>
    <lineage>
        <taxon>Eukaryota</taxon>
        <taxon>Viridiplantae</taxon>
        <taxon>Streptophyta</taxon>
        <taxon>Embryophyta</taxon>
        <taxon>Marchantiophyta</taxon>
        <taxon>Marchantiopsida</taxon>
        <taxon>Marchantiidae</taxon>
        <taxon>Marchantiales</taxon>
        <taxon>Ricciaceae</taxon>
        <taxon>Riccia</taxon>
    </lineage>
</organism>
<sequence>MSSYFGTSVSFQRASDALIRAEQIRTARPRGDKSRSLGWECFLLLNVFTQTQRGENVLIGVQRLALILADASS</sequence>
<proteinExistence type="predicted"/>
<accession>A0ABD1ZDT7</accession>
<dbReference type="Proteomes" id="UP001605036">
    <property type="component" value="Unassembled WGS sequence"/>
</dbReference>
<gene>
    <name evidence="1" type="ORF">R1flu_017734</name>
</gene>
<dbReference type="EMBL" id="JBHFFA010000001">
    <property type="protein sequence ID" value="KAL2649606.1"/>
    <property type="molecule type" value="Genomic_DNA"/>
</dbReference>
<comment type="caution">
    <text evidence="1">The sequence shown here is derived from an EMBL/GenBank/DDBJ whole genome shotgun (WGS) entry which is preliminary data.</text>
</comment>
<evidence type="ECO:0000313" key="1">
    <source>
        <dbReference type="EMBL" id="KAL2649606.1"/>
    </source>
</evidence>